<keyword evidence="2" id="KW-0808">Transferase</keyword>
<proteinExistence type="predicted"/>
<evidence type="ECO:0000313" key="3">
    <source>
        <dbReference type="Proteomes" id="UP000256429"/>
    </source>
</evidence>
<protein>
    <submittedName>
        <fullName evidence="2">Molybdenum cofactor cytidylyltransferase</fullName>
    </submittedName>
</protein>
<feature type="domain" description="MobA-like NTP transferase" evidence="1">
    <location>
        <begin position="7"/>
        <end position="168"/>
    </location>
</feature>
<dbReference type="AlphaFoldDB" id="A0A3D9RTG7"/>
<dbReference type="OrthoDB" id="9779263at2"/>
<dbReference type="GO" id="GO:0016779">
    <property type="term" value="F:nucleotidyltransferase activity"/>
    <property type="evidence" value="ECO:0007669"/>
    <property type="project" value="UniProtKB-KW"/>
</dbReference>
<name>A0A3D9RTG7_9FLAO</name>
<evidence type="ECO:0000259" key="1">
    <source>
        <dbReference type="Pfam" id="PF12804"/>
    </source>
</evidence>
<comment type="caution">
    <text evidence="2">The sequence shown here is derived from an EMBL/GenBank/DDBJ whole genome shotgun (WGS) entry which is preliminary data.</text>
</comment>
<dbReference type="CDD" id="cd04182">
    <property type="entry name" value="GT_2_like_f"/>
    <property type="match status" value="1"/>
</dbReference>
<organism evidence="2 3">
    <name type="scientific">Lutibacter oceani</name>
    <dbReference type="NCBI Taxonomy" id="1853311"/>
    <lineage>
        <taxon>Bacteria</taxon>
        <taxon>Pseudomonadati</taxon>
        <taxon>Bacteroidota</taxon>
        <taxon>Flavobacteriia</taxon>
        <taxon>Flavobacteriales</taxon>
        <taxon>Flavobacteriaceae</taxon>
        <taxon>Lutibacter</taxon>
    </lineage>
</organism>
<dbReference type="SUPFAM" id="SSF53448">
    <property type="entry name" value="Nucleotide-diphospho-sugar transferases"/>
    <property type="match status" value="1"/>
</dbReference>
<reference evidence="2 3" key="1">
    <citation type="submission" date="2018-08" db="EMBL/GenBank/DDBJ databases">
        <title>Genomic Encyclopedia of Type Strains, Phase III (KMG-III): the genomes of soil and plant-associated and newly described type strains.</title>
        <authorList>
            <person name="Whitman W."/>
        </authorList>
    </citation>
    <scope>NUCLEOTIDE SEQUENCE [LARGE SCALE GENOMIC DNA]</scope>
    <source>
        <strain evidence="2 3">325-5</strain>
    </source>
</reference>
<keyword evidence="3" id="KW-1185">Reference proteome</keyword>
<dbReference type="Pfam" id="PF12804">
    <property type="entry name" value="NTP_transf_3"/>
    <property type="match status" value="1"/>
</dbReference>
<gene>
    <name evidence="2" type="ORF">BX611_2491</name>
</gene>
<keyword evidence="2" id="KW-0548">Nucleotidyltransferase</keyword>
<dbReference type="PANTHER" id="PTHR43777:SF1">
    <property type="entry name" value="MOLYBDENUM COFACTOR CYTIDYLYLTRANSFERASE"/>
    <property type="match status" value="1"/>
</dbReference>
<evidence type="ECO:0000313" key="2">
    <source>
        <dbReference type="EMBL" id="REE80834.1"/>
    </source>
</evidence>
<dbReference type="Gene3D" id="3.90.550.10">
    <property type="entry name" value="Spore Coat Polysaccharide Biosynthesis Protein SpsA, Chain A"/>
    <property type="match status" value="1"/>
</dbReference>
<dbReference type="InterPro" id="IPR025877">
    <property type="entry name" value="MobA-like_NTP_Trfase"/>
</dbReference>
<dbReference type="InterPro" id="IPR029044">
    <property type="entry name" value="Nucleotide-diphossugar_trans"/>
</dbReference>
<dbReference type="EMBL" id="QTTQ01000011">
    <property type="protein sequence ID" value="REE80834.1"/>
    <property type="molecule type" value="Genomic_DNA"/>
</dbReference>
<accession>A0A3D9RTG7</accession>
<dbReference type="RefSeq" id="WP_115881668.1">
    <property type="nucleotide sequence ID" value="NZ_QTTQ01000011.1"/>
</dbReference>
<dbReference type="PANTHER" id="PTHR43777">
    <property type="entry name" value="MOLYBDENUM COFACTOR CYTIDYLYLTRANSFERASE"/>
    <property type="match status" value="1"/>
</dbReference>
<sequence>MPNLPIILLAAGESSRMGSPKPLLFWKGKTLIEFQLRNLLDTHQQVFVVLGANADQIIPFIKSIEVNIIINQDWEEGMSTSIAFAVKKVMDTIKNIDGVIITTIDQPLVDTEHLNTIVKSFKANEKQLIVSESDNGWRGVPALFDQCYLQELAKLKGDSGAKSVVHNHSENVQIVYAGNKLVDMDTPEIYQQLKSATHQ</sequence>
<dbReference type="Proteomes" id="UP000256429">
    <property type="component" value="Unassembled WGS sequence"/>
</dbReference>